<organism evidence="2 3">
    <name type="scientific">Schaalia dentiphila ATCC 17982</name>
    <dbReference type="NCBI Taxonomy" id="411466"/>
    <lineage>
        <taxon>Bacteria</taxon>
        <taxon>Bacillati</taxon>
        <taxon>Actinomycetota</taxon>
        <taxon>Actinomycetes</taxon>
        <taxon>Actinomycetales</taxon>
        <taxon>Actinomycetaceae</taxon>
        <taxon>Schaalia</taxon>
        <taxon>Schaalia dentiphila</taxon>
    </lineage>
</organism>
<dbReference type="Proteomes" id="UP000003553">
    <property type="component" value="Unassembled WGS sequence"/>
</dbReference>
<reference evidence="2" key="1">
    <citation type="submission" date="2007-04" db="EMBL/GenBank/DDBJ databases">
        <authorList>
            <person name="Fulton L."/>
            <person name="Clifton S."/>
            <person name="Fulton B."/>
            <person name="Xu J."/>
            <person name="Minx P."/>
            <person name="Pepin K.H."/>
            <person name="Johnson M."/>
            <person name="Thiruvilangam P."/>
            <person name="Bhonagiri V."/>
            <person name="Nash W.E."/>
            <person name="Mardis E.R."/>
            <person name="Wilson R.K."/>
        </authorList>
    </citation>
    <scope>NUCLEOTIDE SEQUENCE [LARGE SCALE GENOMIC DNA]</scope>
    <source>
        <strain evidence="2">ATCC 17982</strain>
    </source>
</reference>
<feature type="region of interest" description="Disordered" evidence="1">
    <location>
        <begin position="1"/>
        <end position="24"/>
    </location>
</feature>
<reference evidence="2" key="2">
    <citation type="submission" date="2015-05" db="EMBL/GenBank/DDBJ databases">
        <title>Draft genome sequence of Actinomyces odontolyticus (ATCC 17982).</title>
        <authorList>
            <person name="Sudarsanam P."/>
            <person name="Ley R."/>
            <person name="Guruge J."/>
            <person name="Turnbaugh P.J."/>
            <person name="Mahowald M."/>
            <person name="Liep D."/>
            <person name="Gordon J."/>
        </authorList>
    </citation>
    <scope>NUCLEOTIDE SEQUENCE</scope>
    <source>
        <strain evidence="2">ATCC 17982</strain>
    </source>
</reference>
<gene>
    <name evidence="2" type="ORF">ACTODO_01219</name>
</gene>
<comment type="caution">
    <text evidence="2">The sequence shown here is derived from an EMBL/GenBank/DDBJ whole genome shotgun (WGS) entry which is preliminary data.</text>
</comment>
<proteinExistence type="predicted"/>
<evidence type="ECO:0000256" key="1">
    <source>
        <dbReference type="SAM" id="MobiDB-lite"/>
    </source>
</evidence>
<sequence>MRTGADRAARRVGRQGPPQVGFDRPERLYLKGRAELIETDQAGLSLLA</sequence>
<dbReference type="AlphaFoldDB" id="A7BC41"/>
<dbReference type="HOGENOM" id="CLU_3148558_0_0_11"/>
<evidence type="ECO:0000313" key="3">
    <source>
        <dbReference type="Proteomes" id="UP000003553"/>
    </source>
</evidence>
<evidence type="ECO:0000313" key="2">
    <source>
        <dbReference type="EMBL" id="EDN80765.1"/>
    </source>
</evidence>
<accession>A7BC41</accession>
<dbReference type="EMBL" id="AAYI02000004">
    <property type="protein sequence ID" value="EDN80765.1"/>
    <property type="molecule type" value="Genomic_DNA"/>
</dbReference>
<protein>
    <submittedName>
        <fullName evidence="2">Uncharacterized protein</fullName>
    </submittedName>
</protein>
<keyword evidence="3" id="KW-1185">Reference proteome</keyword>
<name>A7BC41_9ACTO</name>